<keyword evidence="1" id="KW-0805">Transcription regulation</keyword>
<dbReference type="CDD" id="cd06170">
    <property type="entry name" value="LuxR_C_like"/>
    <property type="match status" value="1"/>
</dbReference>
<dbReference type="InterPro" id="IPR000792">
    <property type="entry name" value="Tscrpt_reg_LuxR_C"/>
</dbReference>
<dbReference type="InterPro" id="IPR036388">
    <property type="entry name" value="WH-like_DNA-bd_sf"/>
</dbReference>
<name>A0ABY1SLI1_9FLAO</name>
<protein>
    <submittedName>
        <fullName evidence="6">Regulatory protein, luxR family</fullName>
    </submittedName>
</protein>
<evidence type="ECO:0000313" key="6">
    <source>
        <dbReference type="EMBL" id="SNR75723.1"/>
    </source>
</evidence>
<dbReference type="PANTHER" id="PTHR44688">
    <property type="entry name" value="DNA-BINDING TRANSCRIPTIONAL ACTIVATOR DEVR_DOSR"/>
    <property type="match status" value="1"/>
</dbReference>
<evidence type="ECO:0000256" key="4">
    <source>
        <dbReference type="SAM" id="Phobius"/>
    </source>
</evidence>
<dbReference type="Proteomes" id="UP000198337">
    <property type="component" value="Unassembled WGS sequence"/>
</dbReference>
<dbReference type="PROSITE" id="PS50043">
    <property type="entry name" value="HTH_LUXR_2"/>
    <property type="match status" value="1"/>
</dbReference>
<keyword evidence="4" id="KW-1133">Transmembrane helix</keyword>
<dbReference type="Pfam" id="PF00196">
    <property type="entry name" value="GerE"/>
    <property type="match status" value="1"/>
</dbReference>
<evidence type="ECO:0000256" key="1">
    <source>
        <dbReference type="ARBA" id="ARBA00023015"/>
    </source>
</evidence>
<sequence length="356" mass="41554">MLISESMFKHIFFAISLCCCSVSLAQYKFSGQIANPQNEKSIYLSIIEDYRKLDRISLEQVVKKTGTDSLGYFNFYGNNLLEENRIYRIHLDDCSETSTLPDHFFGNCKNSKSILFIAKNTDTINFPRSFSDEMLCEIISTNNTSQIFLEIDVLKEQMAFEFNDFRSDASKKLNLQKWFGTLQDFGEQLNEPLAELYIYNFLSDKRNETYTYYIKDIIANNYYKELGERLSTKYPNTVFTAQYKKEIEIDEQIANNNTASSPLWKLLLPLLLFISVVFNIYLLAMPKINAKKIRQLAYAKLTEQEQNIVKQILQNKTNKEIASTMFISVSTVKTHINNIYKKLEVTNRTEIKQQYH</sequence>
<accession>A0ABY1SLI1</accession>
<evidence type="ECO:0000256" key="2">
    <source>
        <dbReference type="ARBA" id="ARBA00023125"/>
    </source>
</evidence>
<reference evidence="6 7" key="1">
    <citation type="submission" date="2017-06" db="EMBL/GenBank/DDBJ databases">
        <authorList>
            <person name="Varghese N."/>
            <person name="Submissions S."/>
        </authorList>
    </citation>
    <scope>NUCLEOTIDE SEQUENCE [LARGE SCALE GENOMIC DNA]</scope>
    <source>
        <strain evidence="6 7">DSM 19840</strain>
    </source>
</reference>
<evidence type="ECO:0000313" key="7">
    <source>
        <dbReference type="Proteomes" id="UP000198337"/>
    </source>
</evidence>
<organism evidence="6 7">
    <name type="scientific">Maribacter sedimenticola</name>
    <dbReference type="NCBI Taxonomy" id="228956"/>
    <lineage>
        <taxon>Bacteria</taxon>
        <taxon>Pseudomonadati</taxon>
        <taxon>Bacteroidota</taxon>
        <taxon>Flavobacteriia</taxon>
        <taxon>Flavobacteriales</taxon>
        <taxon>Flavobacteriaceae</taxon>
        <taxon>Maribacter</taxon>
    </lineage>
</organism>
<dbReference type="InterPro" id="IPR016032">
    <property type="entry name" value="Sig_transdc_resp-reg_C-effctor"/>
</dbReference>
<keyword evidence="4" id="KW-0472">Membrane</keyword>
<gene>
    <name evidence="6" type="ORF">SAMN04488009_3632</name>
</gene>
<evidence type="ECO:0000256" key="3">
    <source>
        <dbReference type="ARBA" id="ARBA00023163"/>
    </source>
</evidence>
<comment type="caution">
    <text evidence="6">The sequence shown here is derived from an EMBL/GenBank/DDBJ whole genome shotgun (WGS) entry which is preliminary data.</text>
</comment>
<keyword evidence="4" id="KW-0812">Transmembrane</keyword>
<dbReference type="PRINTS" id="PR00038">
    <property type="entry name" value="HTHLUXR"/>
</dbReference>
<proteinExistence type="predicted"/>
<feature type="domain" description="HTH luxR-type" evidence="5">
    <location>
        <begin position="294"/>
        <end position="356"/>
    </location>
</feature>
<keyword evidence="2" id="KW-0238">DNA-binding</keyword>
<dbReference type="SMART" id="SM00421">
    <property type="entry name" value="HTH_LUXR"/>
    <property type="match status" value="1"/>
</dbReference>
<dbReference type="PANTHER" id="PTHR44688:SF16">
    <property type="entry name" value="DNA-BINDING TRANSCRIPTIONAL ACTIVATOR DEVR_DOSR"/>
    <property type="match status" value="1"/>
</dbReference>
<keyword evidence="7" id="KW-1185">Reference proteome</keyword>
<keyword evidence="3" id="KW-0804">Transcription</keyword>
<dbReference type="SUPFAM" id="SSF46894">
    <property type="entry name" value="C-terminal effector domain of the bipartite response regulators"/>
    <property type="match status" value="1"/>
</dbReference>
<evidence type="ECO:0000259" key="5">
    <source>
        <dbReference type="PROSITE" id="PS50043"/>
    </source>
</evidence>
<dbReference type="Gene3D" id="1.10.10.10">
    <property type="entry name" value="Winged helix-like DNA-binding domain superfamily/Winged helix DNA-binding domain"/>
    <property type="match status" value="1"/>
</dbReference>
<dbReference type="EMBL" id="FZNV01000008">
    <property type="protein sequence ID" value="SNR75723.1"/>
    <property type="molecule type" value="Genomic_DNA"/>
</dbReference>
<feature type="transmembrane region" description="Helical" evidence="4">
    <location>
        <begin position="263"/>
        <end position="284"/>
    </location>
</feature>